<organism evidence="1 2">
    <name type="scientific">Phytophthora fragariaefolia</name>
    <dbReference type="NCBI Taxonomy" id="1490495"/>
    <lineage>
        <taxon>Eukaryota</taxon>
        <taxon>Sar</taxon>
        <taxon>Stramenopiles</taxon>
        <taxon>Oomycota</taxon>
        <taxon>Peronosporomycetes</taxon>
        <taxon>Peronosporales</taxon>
        <taxon>Peronosporaceae</taxon>
        <taxon>Phytophthora</taxon>
    </lineage>
</organism>
<dbReference type="Proteomes" id="UP001165121">
    <property type="component" value="Unassembled WGS sequence"/>
</dbReference>
<gene>
    <name evidence="1" type="ORF">Pfra01_001951100</name>
</gene>
<accession>A0A9W6Y0V8</accession>
<sequence>MFRIRRELASYGYDMDNLNLKPMLLEACTILNSCVEQPRHDPSGESGIVPLLGEESAAGMADVNAGGADLVELVRYGSSGWSFDTGSNVPLTEDNVLLVYLKAIDSQSIGAKVASVAATSLM</sequence>
<reference evidence="1" key="1">
    <citation type="submission" date="2023-04" db="EMBL/GenBank/DDBJ databases">
        <title>Phytophthora fragariaefolia NBRC 109709.</title>
        <authorList>
            <person name="Ichikawa N."/>
            <person name="Sato H."/>
            <person name="Tonouchi N."/>
        </authorList>
    </citation>
    <scope>NUCLEOTIDE SEQUENCE</scope>
    <source>
        <strain evidence="1">NBRC 109709</strain>
    </source>
</reference>
<evidence type="ECO:0000313" key="1">
    <source>
        <dbReference type="EMBL" id="GMF49391.1"/>
    </source>
</evidence>
<dbReference type="EMBL" id="BSXT01002522">
    <property type="protein sequence ID" value="GMF49391.1"/>
    <property type="molecule type" value="Genomic_DNA"/>
</dbReference>
<comment type="caution">
    <text evidence="1">The sequence shown here is derived from an EMBL/GenBank/DDBJ whole genome shotgun (WGS) entry which is preliminary data.</text>
</comment>
<keyword evidence="2" id="KW-1185">Reference proteome</keyword>
<evidence type="ECO:0000313" key="2">
    <source>
        <dbReference type="Proteomes" id="UP001165121"/>
    </source>
</evidence>
<proteinExistence type="predicted"/>
<dbReference type="AlphaFoldDB" id="A0A9W6Y0V8"/>
<name>A0A9W6Y0V8_9STRA</name>
<protein>
    <submittedName>
        <fullName evidence="1">Unnamed protein product</fullName>
    </submittedName>
</protein>